<dbReference type="PROSITE" id="PS00109">
    <property type="entry name" value="PROTEIN_KINASE_TYR"/>
    <property type="match status" value="1"/>
</dbReference>
<dbReference type="PANTHER" id="PTHR44329:SF288">
    <property type="entry name" value="MITOGEN-ACTIVATED PROTEIN KINASE KINASE KINASE 20"/>
    <property type="match status" value="1"/>
</dbReference>
<name>A0A9P6CBJ1_9AGAR</name>
<keyword evidence="3 6" id="KW-0418">Kinase</keyword>
<dbReference type="Gene3D" id="1.10.510.10">
    <property type="entry name" value="Transferase(Phosphotransferase) domain 1"/>
    <property type="match status" value="1"/>
</dbReference>
<organism evidence="6 7">
    <name type="scientific">Collybia nuda</name>
    <dbReference type="NCBI Taxonomy" id="64659"/>
    <lineage>
        <taxon>Eukaryota</taxon>
        <taxon>Fungi</taxon>
        <taxon>Dikarya</taxon>
        <taxon>Basidiomycota</taxon>
        <taxon>Agaricomycotina</taxon>
        <taxon>Agaricomycetes</taxon>
        <taxon>Agaricomycetidae</taxon>
        <taxon>Agaricales</taxon>
        <taxon>Tricholomatineae</taxon>
        <taxon>Clitocybaceae</taxon>
        <taxon>Collybia</taxon>
    </lineage>
</organism>
<dbReference type="PROSITE" id="PS50011">
    <property type="entry name" value="PROTEIN_KINASE_DOM"/>
    <property type="match status" value="1"/>
</dbReference>
<dbReference type="AlphaFoldDB" id="A0A9P6CBJ1"/>
<dbReference type="InterPro" id="IPR011009">
    <property type="entry name" value="Kinase-like_dom_sf"/>
</dbReference>
<dbReference type="InterPro" id="IPR001245">
    <property type="entry name" value="Ser-Thr/Tyr_kinase_cat_dom"/>
</dbReference>
<evidence type="ECO:0000313" key="6">
    <source>
        <dbReference type="EMBL" id="KAF9456085.1"/>
    </source>
</evidence>
<evidence type="ECO:0000256" key="2">
    <source>
        <dbReference type="ARBA" id="ARBA00022741"/>
    </source>
</evidence>
<evidence type="ECO:0000256" key="4">
    <source>
        <dbReference type="ARBA" id="ARBA00022840"/>
    </source>
</evidence>
<dbReference type="GO" id="GO:0004674">
    <property type="term" value="F:protein serine/threonine kinase activity"/>
    <property type="evidence" value="ECO:0007669"/>
    <property type="project" value="TreeGrafter"/>
</dbReference>
<sequence>QRICRELRIWSKLKHEHILPLYGVAVGFNVIPDGMCVMWAENGDLCQYLTDNSDLSLQHRLSMKHPEIQSIVHGNNVVHGDLTGVNVLVDNEGNTLLCDFGVSLIVGDINDSFYETSSQQKYNIAWSAPEILFPGDSSPARPTTFSDMYSFGSVMLQILTGQAPYNRQISTQIAIYINRCQRDKAHPRRPPRPSFISDDLWTFMKQCWRSVPEERLCAERVYRFLCEYEHGI</sequence>
<keyword evidence="2" id="KW-0547">Nucleotide-binding</keyword>
<accession>A0A9P6CBJ1</accession>
<dbReference type="PANTHER" id="PTHR44329">
    <property type="entry name" value="SERINE/THREONINE-PROTEIN KINASE TNNI3K-RELATED"/>
    <property type="match status" value="1"/>
</dbReference>
<dbReference type="SUPFAM" id="SSF56112">
    <property type="entry name" value="Protein kinase-like (PK-like)"/>
    <property type="match status" value="1"/>
</dbReference>
<dbReference type="Pfam" id="PF07714">
    <property type="entry name" value="PK_Tyr_Ser-Thr"/>
    <property type="match status" value="1"/>
</dbReference>
<dbReference type="InterPro" id="IPR008266">
    <property type="entry name" value="Tyr_kinase_AS"/>
</dbReference>
<protein>
    <submittedName>
        <fullName evidence="6">Kinase-like domain-containing protein</fullName>
    </submittedName>
</protein>
<evidence type="ECO:0000256" key="1">
    <source>
        <dbReference type="ARBA" id="ARBA00022679"/>
    </source>
</evidence>
<reference evidence="6" key="1">
    <citation type="submission" date="2020-11" db="EMBL/GenBank/DDBJ databases">
        <authorList>
            <consortium name="DOE Joint Genome Institute"/>
            <person name="Ahrendt S."/>
            <person name="Riley R."/>
            <person name="Andreopoulos W."/>
            <person name="Labutti K."/>
            <person name="Pangilinan J."/>
            <person name="Ruiz-Duenas F.J."/>
            <person name="Barrasa J.M."/>
            <person name="Sanchez-Garcia M."/>
            <person name="Camarero S."/>
            <person name="Miyauchi S."/>
            <person name="Serrano A."/>
            <person name="Linde D."/>
            <person name="Babiker R."/>
            <person name="Drula E."/>
            <person name="Ayuso-Fernandez I."/>
            <person name="Pacheco R."/>
            <person name="Padilla G."/>
            <person name="Ferreira P."/>
            <person name="Barriuso J."/>
            <person name="Kellner H."/>
            <person name="Castanera R."/>
            <person name="Alfaro M."/>
            <person name="Ramirez L."/>
            <person name="Pisabarro A.G."/>
            <person name="Kuo A."/>
            <person name="Tritt A."/>
            <person name="Lipzen A."/>
            <person name="He G."/>
            <person name="Yan M."/>
            <person name="Ng V."/>
            <person name="Cullen D."/>
            <person name="Martin F."/>
            <person name="Rosso M.-N."/>
            <person name="Henrissat B."/>
            <person name="Hibbett D."/>
            <person name="Martinez A.T."/>
            <person name="Grigoriev I.V."/>
        </authorList>
    </citation>
    <scope>NUCLEOTIDE SEQUENCE</scope>
    <source>
        <strain evidence="6">CBS 247.69</strain>
    </source>
</reference>
<keyword evidence="1" id="KW-0808">Transferase</keyword>
<evidence type="ECO:0000259" key="5">
    <source>
        <dbReference type="PROSITE" id="PS50011"/>
    </source>
</evidence>
<dbReference type="OrthoDB" id="10261027at2759"/>
<feature type="non-terminal residue" evidence="6">
    <location>
        <position position="1"/>
    </location>
</feature>
<dbReference type="InterPro" id="IPR000719">
    <property type="entry name" value="Prot_kinase_dom"/>
</dbReference>
<evidence type="ECO:0000313" key="7">
    <source>
        <dbReference type="Proteomes" id="UP000807353"/>
    </source>
</evidence>
<dbReference type="GO" id="GO:0005524">
    <property type="term" value="F:ATP binding"/>
    <property type="evidence" value="ECO:0007669"/>
    <property type="project" value="UniProtKB-KW"/>
</dbReference>
<dbReference type="InterPro" id="IPR051681">
    <property type="entry name" value="Ser/Thr_Kinases-Pseudokinases"/>
</dbReference>
<gene>
    <name evidence="6" type="ORF">BDZ94DRAFT_1178504</name>
</gene>
<proteinExistence type="predicted"/>
<comment type="caution">
    <text evidence="6">The sequence shown here is derived from an EMBL/GenBank/DDBJ whole genome shotgun (WGS) entry which is preliminary data.</text>
</comment>
<evidence type="ECO:0000256" key="3">
    <source>
        <dbReference type="ARBA" id="ARBA00022777"/>
    </source>
</evidence>
<keyword evidence="4" id="KW-0067">ATP-binding</keyword>
<dbReference type="Proteomes" id="UP000807353">
    <property type="component" value="Unassembled WGS sequence"/>
</dbReference>
<dbReference type="EMBL" id="MU150464">
    <property type="protein sequence ID" value="KAF9456085.1"/>
    <property type="molecule type" value="Genomic_DNA"/>
</dbReference>
<feature type="domain" description="Protein kinase" evidence="5">
    <location>
        <begin position="1"/>
        <end position="225"/>
    </location>
</feature>
<keyword evidence="7" id="KW-1185">Reference proteome</keyword>